<gene>
    <name evidence="1" type="ORF">FHR83_001274</name>
</gene>
<dbReference type="AlphaFoldDB" id="A0A7W5FCV2"/>
<keyword evidence="2" id="KW-1185">Reference proteome</keyword>
<evidence type="ECO:0000313" key="2">
    <source>
        <dbReference type="Proteomes" id="UP000590749"/>
    </source>
</evidence>
<organism evidence="1 2">
    <name type="scientific">Actinoplanes campanulatus</name>
    <dbReference type="NCBI Taxonomy" id="113559"/>
    <lineage>
        <taxon>Bacteria</taxon>
        <taxon>Bacillati</taxon>
        <taxon>Actinomycetota</taxon>
        <taxon>Actinomycetes</taxon>
        <taxon>Micromonosporales</taxon>
        <taxon>Micromonosporaceae</taxon>
        <taxon>Actinoplanes</taxon>
    </lineage>
</organism>
<accession>A0A7W5FCV2</accession>
<proteinExistence type="predicted"/>
<comment type="caution">
    <text evidence="1">The sequence shown here is derived from an EMBL/GenBank/DDBJ whole genome shotgun (WGS) entry which is preliminary data.</text>
</comment>
<sequence length="40" mass="4714">MLRQHGTESPARFLPLVERDSLKAPETGFRRSDRFAQWRA</sequence>
<name>A0A7W5FCV2_9ACTN</name>
<dbReference type="RefSeq" id="WP_260178780.1">
    <property type="nucleotide sequence ID" value="NZ_BMPW01000002.1"/>
</dbReference>
<protein>
    <submittedName>
        <fullName evidence="1">Uncharacterized protein</fullName>
    </submittedName>
</protein>
<dbReference type="Proteomes" id="UP000590749">
    <property type="component" value="Unassembled WGS sequence"/>
</dbReference>
<dbReference type="EMBL" id="JACHXF010000002">
    <property type="protein sequence ID" value="MBB3093625.1"/>
    <property type="molecule type" value="Genomic_DNA"/>
</dbReference>
<evidence type="ECO:0000313" key="1">
    <source>
        <dbReference type="EMBL" id="MBB3093625.1"/>
    </source>
</evidence>
<reference evidence="1 2" key="1">
    <citation type="submission" date="2020-08" db="EMBL/GenBank/DDBJ databases">
        <title>Genomic Encyclopedia of Type Strains, Phase III (KMG-III): the genomes of soil and plant-associated and newly described type strains.</title>
        <authorList>
            <person name="Whitman W."/>
        </authorList>
    </citation>
    <scope>NUCLEOTIDE SEQUENCE [LARGE SCALE GENOMIC DNA]</scope>
    <source>
        <strain evidence="1 2">CECT 3287</strain>
    </source>
</reference>